<dbReference type="InterPro" id="IPR010024">
    <property type="entry name" value="CHP16711"/>
</dbReference>
<evidence type="ECO:0000313" key="3">
    <source>
        <dbReference type="Proteomes" id="UP000014270"/>
    </source>
</evidence>
<dbReference type="Gene3D" id="2.30.30.290">
    <property type="entry name" value="YopX-like domains"/>
    <property type="match status" value="1"/>
</dbReference>
<dbReference type="SUPFAM" id="SSF159006">
    <property type="entry name" value="YopX-like"/>
    <property type="match status" value="1"/>
</dbReference>
<evidence type="ECO:0000313" key="2">
    <source>
        <dbReference type="EMBL" id="EPC38469.1"/>
    </source>
</evidence>
<accession>S2NCP6</accession>
<dbReference type="EMBL" id="ANMM01000005">
    <property type="protein sequence ID" value="EPC38469.1"/>
    <property type="molecule type" value="Genomic_DNA"/>
</dbReference>
<evidence type="ECO:0000259" key="1">
    <source>
        <dbReference type="Pfam" id="PF09643"/>
    </source>
</evidence>
<feature type="domain" description="YopX protein" evidence="1">
    <location>
        <begin position="30"/>
        <end position="113"/>
    </location>
</feature>
<gene>
    <name evidence="2" type="ORF">Lpp225_0825</name>
</gene>
<protein>
    <recommendedName>
        <fullName evidence="1">YopX protein domain-containing protein</fullName>
    </recommendedName>
</protein>
<comment type="caution">
    <text evidence="2">The sequence shown here is derived from an EMBL/GenBank/DDBJ whole genome shotgun (WGS) entry which is preliminary data.</text>
</comment>
<name>S2NCP6_LACPA</name>
<dbReference type="NCBIfam" id="TIGR01671">
    <property type="entry name" value="phage_TIGR01671"/>
    <property type="match status" value="1"/>
</dbReference>
<organism evidence="2 3">
    <name type="scientific">Lacticaseibacillus paracasei subsp. paracasei Lpp225</name>
    <dbReference type="NCBI Taxonomy" id="1256225"/>
    <lineage>
        <taxon>Bacteria</taxon>
        <taxon>Bacillati</taxon>
        <taxon>Bacillota</taxon>
        <taxon>Bacilli</taxon>
        <taxon>Lactobacillales</taxon>
        <taxon>Lactobacillaceae</taxon>
        <taxon>Lacticaseibacillus</taxon>
    </lineage>
</organism>
<reference evidence="2 3" key="1">
    <citation type="journal article" date="2013" name="PLoS ONE">
        <title>Lactobacillus paracasei comparative genomics: towards species pan-genome definition and exploitation of diversity.</title>
        <authorList>
            <person name="Smokvina T."/>
            <person name="Wels M."/>
            <person name="Polka J."/>
            <person name="Chervaux C."/>
            <person name="Brisse S."/>
            <person name="Boekhorst J."/>
            <person name="van Hylckama Vlieg J.E."/>
            <person name="Siezen R.J."/>
        </authorList>
    </citation>
    <scope>NUCLEOTIDE SEQUENCE [LARGE SCALE GENOMIC DNA]</scope>
    <source>
        <strain evidence="2 3">Lpp225</strain>
    </source>
</reference>
<dbReference type="PATRIC" id="fig|1256225.3.peg.845"/>
<dbReference type="Pfam" id="PF09643">
    <property type="entry name" value="YopX"/>
    <property type="match status" value="1"/>
</dbReference>
<dbReference type="AlphaFoldDB" id="S2NCP6"/>
<dbReference type="InterPro" id="IPR023385">
    <property type="entry name" value="YopX-like_C"/>
</dbReference>
<proteinExistence type="predicted"/>
<dbReference type="Proteomes" id="UP000014270">
    <property type="component" value="Unassembled WGS sequence"/>
</dbReference>
<dbReference type="InterPro" id="IPR019096">
    <property type="entry name" value="YopX_protein"/>
</dbReference>
<sequence>MYPVSNIEWDLDGRIWVIADDGKNGIELMDEEAHLMEYTGLHDKNGREIYEGDIVRTGTDNIGDPDPMIGQVIMREGSWLIENEKMQEAIELFSEITSREVIGNIFEDPELMEAQHE</sequence>